<dbReference type="AlphaFoldDB" id="A0A2P2IT15"/>
<name>A0A2P2IT15_RHIMU</name>
<sequence>MSCFCLCYCVKLMEFRTHI</sequence>
<accession>A0A2P2IT15</accession>
<proteinExistence type="predicted"/>
<protein>
    <submittedName>
        <fullName evidence="1">Uncharacterized protein</fullName>
    </submittedName>
</protein>
<organism evidence="1">
    <name type="scientific">Rhizophora mucronata</name>
    <name type="common">Asiatic mangrove</name>
    <dbReference type="NCBI Taxonomy" id="61149"/>
    <lineage>
        <taxon>Eukaryota</taxon>
        <taxon>Viridiplantae</taxon>
        <taxon>Streptophyta</taxon>
        <taxon>Embryophyta</taxon>
        <taxon>Tracheophyta</taxon>
        <taxon>Spermatophyta</taxon>
        <taxon>Magnoliopsida</taxon>
        <taxon>eudicotyledons</taxon>
        <taxon>Gunneridae</taxon>
        <taxon>Pentapetalae</taxon>
        <taxon>rosids</taxon>
        <taxon>fabids</taxon>
        <taxon>Malpighiales</taxon>
        <taxon>Rhizophoraceae</taxon>
        <taxon>Rhizophora</taxon>
    </lineage>
</organism>
<evidence type="ECO:0000313" key="1">
    <source>
        <dbReference type="EMBL" id="MBW84362.1"/>
    </source>
</evidence>
<dbReference type="EMBL" id="GGEC01003879">
    <property type="protein sequence ID" value="MBW84362.1"/>
    <property type="molecule type" value="Transcribed_RNA"/>
</dbReference>
<reference evidence="1" key="1">
    <citation type="submission" date="2018-02" db="EMBL/GenBank/DDBJ databases">
        <title>Rhizophora mucronata_Transcriptome.</title>
        <authorList>
            <person name="Meera S.P."/>
            <person name="Sreeshan A."/>
            <person name="Augustine A."/>
        </authorList>
    </citation>
    <scope>NUCLEOTIDE SEQUENCE</scope>
    <source>
        <tissue evidence="1">Leaf</tissue>
    </source>
</reference>